<dbReference type="Proteomes" id="UP000659697">
    <property type="component" value="Unassembled WGS sequence"/>
</dbReference>
<evidence type="ECO:0000256" key="2">
    <source>
        <dbReference type="ARBA" id="ARBA00022833"/>
    </source>
</evidence>
<dbReference type="CDD" id="cd00498">
    <property type="entry name" value="Hsp33"/>
    <property type="match status" value="1"/>
</dbReference>
<proteinExistence type="inferred from homology"/>
<dbReference type="InterPro" id="IPR023212">
    <property type="entry name" value="Hsp33_helix_hairpin_bin_dom_sf"/>
</dbReference>
<dbReference type="Pfam" id="PF01430">
    <property type="entry name" value="HSP33"/>
    <property type="match status" value="1"/>
</dbReference>
<evidence type="ECO:0000313" key="8">
    <source>
        <dbReference type="Proteomes" id="UP000659697"/>
    </source>
</evidence>
<protein>
    <recommendedName>
        <fullName evidence="6">33 kDa chaperonin</fullName>
    </recommendedName>
    <alternativeName>
        <fullName evidence="6">Heat shock protein 33 homolog</fullName>
        <shortName evidence="6">HSP33</shortName>
    </alternativeName>
</protein>
<dbReference type="InterPro" id="IPR016153">
    <property type="entry name" value="Heat_shock_Hsp33_N"/>
</dbReference>
<dbReference type="RefSeq" id="WP_189433815.1">
    <property type="nucleotide sequence ID" value="NZ_BNAO01000009.1"/>
</dbReference>
<dbReference type="Gene3D" id="3.90.1280.10">
    <property type="entry name" value="HSP33 redox switch-like"/>
    <property type="match status" value="1"/>
</dbReference>
<feature type="disulfide bond" description="Redox-active" evidence="6">
    <location>
        <begin position="260"/>
        <end position="263"/>
    </location>
</feature>
<evidence type="ECO:0000256" key="5">
    <source>
        <dbReference type="ARBA" id="ARBA00023284"/>
    </source>
</evidence>
<comment type="subcellular location">
    <subcellularLocation>
        <location evidence="6">Cytoplasm</location>
    </subcellularLocation>
</comment>
<evidence type="ECO:0000313" key="7">
    <source>
        <dbReference type="EMBL" id="GHG75425.1"/>
    </source>
</evidence>
<feature type="disulfide bond" description="Redox-active" evidence="6">
    <location>
        <begin position="228"/>
        <end position="230"/>
    </location>
</feature>
<dbReference type="InterPro" id="IPR016154">
    <property type="entry name" value="Heat_shock_Hsp33_C"/>
</dbReference>
<accession>A0ABQ3L0Y0</accession>
<evidence type="ECO:0000256" key="3">
    <source>
        <dbReference type="ARBA" id="ARBA00023157"/>
    </source>
</evidence>
<keyword evidence="8" id="KW-1185">Reference proteome</keyword>
<dbReference type="PIRSF" id="PIRSF005261">
    <property type="entry name" value="Heat_shock_Hsp33"/>
    <property type="match status" value="1"/>
</dbReference>
<sequence length="281" mass="31381">MASDALVRFLFQHKHVRGELSYINDSLQQMLENHQYPLPVKQLLAELVVATSLLTATLKFEGEIAMQLQGDGPVKFAAVNGNHLQQFRGVARLQSELQGESFNELVGNGYLVVTITPKQGERYQGIIPLTGNSLTTTLEAYFAQSEQLPTRLYIFTDITAQHRAAGLLLQVLPVEQDKAREDFNDLVTLSDTLTATELLNLPAEEVLYRLFHQEQVEVFPTQAIRFICGCSKEKCETALFSLGRAVVAEQVALGGLDMSCEYCNTSYHFTAQDLQDIHDKL</sequence>
<keyword evidence="3 6" id="KW-1015">Disulfide bond</keyword>
<evidence type="ECO:0000256" key="4">
    <source>
        <dbReference type="ARBA" id="ARBA00023186"/>
    </source>
</evidence>
<comment type="similarity">
    <text evidence="6">Belongs to the HSP33 family.</text>
</comment>
<name>A0ABQ3L0Y0_9ALTE</name>
<keyword evidence="5 6" id="KW-0676">Redox-active center</keyword>
<reference evidence="8" key="1">
    <citation type="journal article" date="2019" name="Int. J. Syst. Evol. Microbiol.">
        <title>The Global Catalogue of Microorganisms (GCM) 10K type strain sequencing project: providing services to taxonomists for standard genome sequencing and annotation.</title>
        <authorList>
            <consortium name="The Broad Institute Genomics Platform"/>
            <consortium name="The Broad Institute Genome Sequencing Center for Infectious Disease"/>
            <person name="Wu L."/>
            <person name="Ma J."/>
        </authorList>
    </citation>
    <scope>NUCLEOTIDE SEQUENCE [LARGE SCALE GENOMIC DNA]</scope>
    <source>
        <strain evidence="8">CGMCC 1.7003</strain>
    </source>
</reference>
<dbReference type="NCBIfam" id="NF001033">
    <property type="entry name" value="PRK00114.1"/>
    <property type="match status" value="1"/>
</dbReference>
<dbReference type="HAMAP" id="MF_00117">
    <property type="entry name" value="HslO"/>
    <property type="match status" value="1"/>
</dbReference>
<dbReference type="PANTHER" id="PTHR30111:SF1">
    <property type="entry name" value="33 KDA CHAPERONIN"/>
    <property type="match status" value="1"/>
</dbReference>
<keyword evidence="2 6" id="KW-0862">Zinc</keyword>
<evidence type="ECO:0000256" key="1">
    <source>
        <dbReference type="ARBA" id="ARBA00022490"/>
    </source>
</evidence>
<dbReference type="Gene3D" id="1.10.287.480">
    <property type="entry name" value="helix hairpin bin"/>
    <property type="match status" value="1"/>
</dbReference>
<dbReference type="EMBL" id="BNAO01000009">
    <property type="protein sequence ID" value="GHG75425.1"/>
    <property type="molecule type" value="Genomic_DNA"/>
</dbReference>
<keyword evidence="4 6" id="KW-0143">Chaperone</keyword>
<comment type="caution">
    <text evidence="7">The sequence shown here is derived from an EMBL/GenBank/DDBJ whole genome shotgun (WGS) entry which is preliminary data.</text>
</comment>
<dbReference type="Gene3D" id="3.55.30.10">
    <property type="entry name" value="Hsp33 domain"/>
    <property type="match status" value="1"/>
</dbReference>
<keyword evidence="1 6" id="KW-0963">Cytoplasm</keyword>
<evidence type="ECO:0000256" key="6">
    <source>
        <dbReference type="HAMAP-Rule" id="MF_00117"/>
    </source>
</evidence>
<dbReference type="InterPro" id="IPR000397">
    <property type="entry name" value="Heat_shock_Hsp33"/>
</dbReference>
<organism evidence="7 8">
    <name type="scientific">Alishewanella longhuensis</name>
    <dbReference type="NCBI Taxonomy" id="1091037"/>
    <lineage>
        <taxon>Bacteria</taxon>
        <taxon>Pseudomonadati</taxon>
        <taxon>Pseudomonadota</taxon>
        <taxon>Gammaproteobacteria</taxon>
        <taxon>Alteromonadales</taxon>
        <taxon>Alteromonadaceae</taxon>
        <taxon>Alishewanella</taxon>
    </lineage>
</organism>
<dbReference type="PANTHER" id="PTHR30111">
    <property type="entry name" value="33 KDA CHAPERONIN"/>
    <property type="match status" value="1"/>
</dbReference>
<dbReference type="SUPFAM" id="SSF118352">
    <property type="entry name" value="HSP33 redox switch-like"/>
    <property type="match status" value="1"/>
</dbReference>
<comment type="PTM">
    <text evidence="6">Under oxidizing conditions two disulfide bonds are formed involving the reactive cysteines. Under reducing conditions zinc is bound to the reactive cysteines and the protein is inactive.</text>
</comment>
<gene>
    <name evidence="6 7" type="primary">hslO</name>
    <name evidence="7" type="ORF">GCM10010919_29580</name>
</gene>
<comment type="function">
    <text evidence="6">Redox regulated molecular chaperone. Protects both thermally unfolding and oxidatively damaged proteins from irreversible aggregation. Plays an important role in the bacterial defense system toward oxidative stress.</text>
</comment>
<dbReference type="SUPFAM" id="SSF64397">
    <property type="entry name" value="Hsp33 domain"/>
    <property type="match status" value="1"/>
</dbReference>